<sequence length="150" mass="16214">MDAEERIVEAVEQRLGTFVKRAEQALLAEKARVLRPFGLSVPQYAAMYALSVVPGLSGAQLARVCWVTPQSMASLLATLESKGLVERRPSAAHAQILVTRLTRGGRTLLERADAAALAVEGRLSGAYSAEEERLMRDLLQRGTAALAEEP</sequence>
<gene>
    <name evidence="2" type="ORF">ACFO4E_20665</name>
</gene>
<name>A0ABV9E0P6_9ACTN</name>
<evidence type="ECO:0000313" key="2">
    <source>
        <dbReference type="EMBL" id="MFC4564282.1"/>
    </source>
</evidence>
<dbReference type="RefSeq" id="WP_378577234.1">
    <property type="nucleotide sequence ID" value="NZ_JBHSFQ010000022.1"/>
</dbReference>
<dbReference type="EMBL" id="JBHSFQ010000022">
    <property type="protein sequence ID" value="MFC4564282.1"/>
    <property type="molecule type" value="Genomic_DNA"/>
</dbReference>
<dbReference type="PANTHER" id="PTHR33164">
    <property type="entry name" value="TRANSCRIPTIONAL REGULATOR, MARR FAMILY"/>
    <property type="match status" value="1"/>
</dbReference>
<dbReference type="InterPro" id="IPR000835">
    <property type="entry name" value="HTH_MarR-typ"/>
</dbReference>
<accession>A0ABV9E0P6</accession>
<protein>
    <submittedName>
        <fullName evidence="2">MarR family winged helix-turn-helix transcriptional regulator</fullName>
    </submittedName>
</protein>
<organism evidence="2 3">
    <name type="scientific">Nocardiopsis mangrovi</name>
    <dbReference type="NCBI Taxonomy" id="1179818"/>
    <lineage>
        <taxon>Bacteria</taxon>
        <taxon>Bacillati</taxon>
        <taxon>Actinomycetota</taxon>
        <taxon>Actinomycetes</taxon>
        <taxon>Streptosporangiales</taxon>
        <taxon>Nocardiopsidaceae</taxon>
        <taxon>Nocardiopsis</taxon>
    </lineage>
</organism>
<dbReference type="Gene3D" id="1.10.10.10">
    <property type="entry name" value="Winged helix-like DNA-binding domain superfamily/Winged helix DNA-binding domain"/>
    <property type="match status" value="1"/>
</dbReference>
<evidence type="ECO:0000259" key="1">
    <source>
        <dbReference type="PROSITE" id="PS50995"/>
    </source>
</evidence>
<reference evidence="3" key="1">
    <citation type="journal article" date="2019" name="Int. J. Syst. Evol. Microbiol.">
        <title>The Global Catalogue of Microorganisms (GCM) 10K type strain sequencing project: providing services to taxonomists for standard genome sequencing and annotation.</title>
        <authorList>
            <consortium name="The Broad Institute Genomics Platform"/>
            <consortium name="The Broad Institute Genome Sequencing Center for Infectious Disease"/>
            <person name="Wu L."/>
            <person name="Ma J."/>
        </authorList>
    </citation>
    <scope>NUCLEOTIDE SEQUENCE [LARGE SCALE GENOMIC DNA]</scope>
    <source>
        <strain evidence="3">XZYJ18</strain>
    </source>
</reference>
<dbReference type="SMART" id="SM00347">
    <property type="entry name" value="HTH_MARR"/>
    <property type="match status" value="1"/>
</dbReference>
<dbReference type="InterPro" id="IPR036390">
    <property type="entry name" value="WH_DNA-bd_sf"/>
</dbReference>
<feature type="domain" description="HTH marR-type" evidence="1">
    <location>
        <begin position="12"/>
        <end position="144"/>
    </location>
</feature>
<dbReference type="InterPro" id="IPR039422">
    <property type="entry name" value="MarR/SlyA-like"/>
</dbReference>
<dbReference type="PANTHER" id="PTHR33164:SF43">
    <property type="entry name" value="HTH-TYPE TRANSCRIPTIONAL REPRESSOR YETL"/>
    <property type="match status" value="1"/>
</dbReference>
<dbReference type="SUPFAM" id="SSF46785">
    <property type="entry name" value="Winged helix' DNA-binding domain"/>
    <property type="match status" value="1"/>
</dbReference>
<proteinExistence type="predicted"/>
<keyword evidence="3" id="KW-1185">Reference proteome</keyword>
<dbReference type="PROSITE" id="PS50995">
    <property type="entry name" value="HTH_MARR_2"/>
    <property type="match status" value="1"/>
</dbReference>
<dbReference type="InterPro" id="IPR036388">
    <property type="entry name" value="WH-like_DNA-bd_sf"/>
</dbReference>
<comment type="caution">
    <text evidence="2">The sequence shown here is derived from an EMBL/GenBank/DDBJ whole genome shotgun (WGS) entry which is preliminary data.</text>
</comment>
<dbReference type="Pfam" id="PF12802">
    <property type="entry name" value="MarR_2"/>
    <property type="match status" value="1"/>
</dbReference>
<evidence type="ECO:0000313" key="3">
    <source>
        <dbReference type="Proteomes" id="UP001595923"/>
    </source>
</evidence>
<dbReference type="Proteomes" id="UP001595923">
    <property type="component" value="Unassembled WGS sequence"/>
</dbReference>